<dbReference type="Pfam" id="PF01212">
    <property type="entry name" value="Beta_elim_lyase"/>
    <property type="match status" value="1"/>
</dbReference>
<protein>
    <submittedName>
        <fullName evidence="5">Threonine aldolase</fullName>
    </submittedName>
</protein>
<dbReference type="KEGG" id="gtm:GT3921_05610"/>
<dbReference type="FunFam" id="3.40.640.10:FF:000030">
    <property type="entry name" value="Low-specificity L-threonine aldolase"/>
    <property type="match status" value="1"/>
</dbReference>
<keyword evidence="6" id="KW-1185">Reference proteome</keyword>
<dbReference type="PANTHER" id="PTHR48097">
    <property type="entry name" value="L-THREONINE ALDOLASE-RELATED"/>
    <property type="match status" value="1"/>
</dbReference>
<dbReference type="GO" id="GO:0005829">
    <property type="term" value="C:cytosol"/>
    <property type="evidence" value="ECO:0007669"/>
    <property type="project" value="TreeGrafter"/>
</dbReference>
<organism evidence="5 6">
    <name type="scientific">Geobacillus thermocatenulatus</name>
    <dbReference type="NCBI Taxonomy" id="33938"/>
    <lineage>
        <taxon>Bacteria</taxon>
        <taxon>Bacillati</taxon>
        <taxon>Bacillota</taxon>
        <taxon>Bacilli</taxon>
        <taxon>Bacillales</taxon>
        <taxon>Anoxybacillaceae</taxon>
        <taxon>Geobacillus</taxon>
        <taxon>Geobacillus thermoleovorans group</taxon>
    </lineage>
</organism>
<name>A0A226QA39_9BACL</name>
<dbReference type="EMBL" id="NEWK01000001">
    <property type="protein sequence ID" value="OXB89311.1"/>
    <property type="molecule type" value="Genomic_DNA"/>
</dbReference>
<comment type="cofactor">
    <cofactor evidence="1">
        <name>pyridoxal 5'-phosphate</name>
        <dbReference type="ChEBI" id="CHEBI:597326"/>
    </cofactor>
</comment>
<dbReference type="PANTHER" id="PTHR48097:SF9">
    <property type="entry name" value="L-THREONINE ALDOLASE"/>
    <property type="match status" value="1"/>
</dbReference>
<dbReference type="SUPFAM" id="SSF53383">
    <property type="entry name" value="PLP-dependent transferases"/>
    <property type="match status" value="1"/>
</dbReference>
<evidence type="ECO:0000256" key="3">
    <source>
        <dbReference type="ARBA" id="ARBA00022898"/>
    </source>
</evidence>
<keyword evidence="4" id="KW-0456">Lyase</keyword>
<dbReference type="GO" id="GO:0006567">
    <property type="term" value="P:L-threonine catabolic process"/>
    <property type="evidence" value="ECO:0007669"/>
    <property type="project" value="TreeGrafter"/>
</dbReference>
<evidence type="ECO:0000313" key="5">
    <source>
        <dbReference type="EMBL" id="OXB89311.1"/>
    </source>
</evidence>
<dbReference type="GO" id="GO:0008732">
    <property type="term" value="F:L-allo-threonine aldolase activity"/>
    <property type="evidence" value="ECO:0007669"/>
    <property type="project" value="TreeGrafter"/>
</dbReference>
<proteinExistence type="inferred from homology"/>
<dbReference type="RefSeq" id="WP_047752655.1">
    <property type="nucleotide sequence ID" value="NZ_CP018058.1"/>
</dbReference>
<reference evidence="5 6" key="1">
    <citation type="submission" date="2017-05" db="EMBL/GenBank/DDBJ databases">
        <title>The genome sequence of Geobacillus thermocatenulatus DSM 730.</title>
        <authorList>
            <person name="Ramaloko W.T."/>
            <person name="Koen N."/>
            <person name="Polliack S."/>
            <person name="Aliyu H."/>
            <person name="Lebre P."/>
            <person name="Mohr T."/>
            <person name="Oswald F."/>
            <person name="Zwick M."/>
            <person name="Neumann A."/>
            <person name="Syldatk C."/>
            <person name="Cowan D."/>
            <person name="De Maayer P."/>
        </authorList>
    </citation>
    <scope>NUCLEOTIDE SEQUENCE [LARGE SCALE GENOMIC DNA]</scope>
    <source>
        <strain evidence="5 6">BGSC 93A1</strain>
    </source>
</reference>
<dbReference type="InterPro" id="IPR015421">
    <property type="entry name" value="PyrdxlP-dep_Trfase_major"/>
</dbReference>
<dbReference type="InterPro" id="IPR001597">
    <property type="entry name" value="ArAA_b-elim_lyase/Thr_aldolase"/>
</dbReference>
<comment type="caution">
    <text evidence="5">The sequence shown here is derived from an EMBL/GenBank/DDBJ whole genome shotgun (WGS) entry which is preliminary data.</text>
</comment>
<dbReference type="Gene3D" id="3.90.1150.10">
    <property type="entry name" value="Aspartate Aminotransferase, domain 1"/>
    <property type="match status" value="1"/>
</dbReference>
<evidence type="ECO:0000256" key="1">
    <source>
        <dbReference type="ARBA" id="ARBA00001933"/>
    </source>
</evidence>
<accession>A0A226QA39</accession>
<dbReference type="PIRSF" id="PIRSF017617">
    <property type="entry name" value="Thr_aldolase"/>
    <property type="match status" value="1"/>
</dbReference>
<sequence>MIDLRSDTLTLPTEEMRNVIANASVGDDCYGEDSSVIELEEYCKQLFHVEDALFVPTGTMANQLAIKSQVMEGNEVITETNYHINFYESASIAMLSRAVLHTCRTADGILRVEHVEELIHSKPRGPFYAHPQLVSIENTINYYQGKIFPLKVIEQLYGFTREKNISFHMDGARLFNAHVATNIPLRDYAKFVDSLSVCFAKGLGAPFGSMLMGRKEVISKARIYRKQFGAGFHQIGMYAAAALYALKHHISRLRTDHLLTKKLAMMLSKIDGLYVDPHAVETNMIFFHVNNFHISSFEFVDRCKKKGLLLFPWLPDEVRIVVSRNVNEKDIDEAATIIEAVCKELRRGVMYVS</sequence>
<dbReference type="FunFam" id="3.90.1150.10:FF:000041">
    <property type="entry name" value="Low-specificity L-threonine aldolase"/>
    <property type="match status" value="1"/>
</dbReference>
<evidence type="ECO:0000256" key="4">
    <source>
        <dbReference type="ARBA" id="ARBA00023239"/>
    </source>
</evidence>
<dbReference type="Proteomes" id="UP000198378">
    <property type="component" value="Unassembled WGS sequence"/>
</dbReference>
<dbReference type="GO" id="GO:0006545">
    <property type="term" value="P:glycine biosynthetic process"/>
    <property type="evidence" value="ECO:0007669"/>
    <property type="project" value="TreeGrafter"/>
</dbReference>
<evidence type="ECO:0000313" key="6">
    <source>
        <dbReference type="Proteomes" id="UP000198378"/>
    </source>
</evidence>
<dbReference type="Gene3D" id="3.40.640.10">
    <property type="entry name" value="Type I PLP-dependent aspartate aminotransferase-like (Major domain)"/>
    <property type="match status" value="1"/>
</dbReference>
<keyword evidence="3" id="KW-0663">Pyridoxal phosphate</keyword>
<dbReference type="InterPro" id="IPR015422">
    <property type="entry name" value="PyrdxlP-dep_Trfase_small"/>
</dbReference>
<dbReference type="InterPro" id="IPR023603">
    <property type="entry name" value="Low_specificity_L-TA-like"/>
</dbReference>
<dbReference type="NCBIfam" id="NF041359">
    <property type="entry name" value="GntG_guanitoxin"/>
    <property type="match status" value="1"/>
</dbReference>
<gene>
    <name evidence="5" type="ORF">B9L19_04345</name>
</gene>
<comment type="similarity">
    <text evidence="2">Belongs to the threonine aldolase family.</text>
</comment>
<dbReference type="InterPro" id="IPR015424">
    <property type="entry name" value="PyrdxlP-dep_Trfase"/>
</dbReference>
<dbReference type="AlphaFoldDB" id="A0A226QA39"/>
<evidence type="ECO:0000256" key="2">
    <source>
        <dbReference type="ARBA" id="ARBA00006966"/>
    </source>
</evidence>